<reference evidence="2" key="1">
    <citation type="submission" date="2015-11" db="EMBL/GenBank/DDBJ databases">
        <title>De novo transcriptome assembly of four potential Pierce s Disease insect vectors from Arizona vineyards.</title>
        <authorList>
            <person name="Tassone E.E."/>
        </authorList>
    </citation>
    <scope>NUCLEOTIDE SEQUENCE</scope>
</reference>
<keyword evidence="1" id="KW-0732">Signal</keyword>
<feature type="non-terminal residue" evidence="2">
    <location>
        <position position="201"/>
    </location>
</feature>
<sequence>MIRLVLVFGVFVLFPLVTTTQGTSFTQHGHETASSKVSRLVPKPVFKHCCAKHDDPCYIAIKNACPQFQRWSNRFPLHLKRPFDFKINKPIKHINHPAGSLHVLFKCKKVGATSKNQDDQEPSSYDTVDQRRCDLRNTGFPVKNSEHDNTSIRNKNIKDITSDEWIKETIPYDRNGLPWIGMTPETVYSDVSSQGCIPKHK</sequence>
<protein>
    <submittedName>
        <fullName evidence="2">Uncharacterized protein</fullName>
    </submittedName>
</protein>
<feature type="chain" id="PRO_5008586963" evidence="1">
    <location>
        <begin position="23"/>
        <end position="201"/>
    </location>
</feature>
<evidence type="ECO:0000313" key="2">
    <source>
        <dbReference type="EMBL" id="JAT15666.1"/>
    </source>
</evidence>
<proteinExistence type="predicted"/>
<dbReference type="AlphaFoldDB" id="A0A1B6KW28"/>
<gene>
    <name evidence="2" type="ORF">g.51170</name>
</gene>
<name>A0A1B6KW28_9HEMI</name>
<feature type="signal peptide" evidence="1">
    <location>
        <begin position="1"/>
        <end position="22"/>
    </location>
</feature>
<organism evidence="2">
    <name type="scientific">Graphocephala atropunctata</name>
    <dbReference type="NCBI Taxonomy" id="36148"/>
    <lineage>
        <taxon>Eukaryota</taxon>
        <taxon>Metazoa</taxon>
        <taxon>Ecdysozoa</taxon>
        <taxon>Arthropoda</taxon>
        <taxon>Hexapoda</taxon>
        <taxon>Insecta</taxon>
        <taxon>Pterygota</taxon>
        <taxon>Neoptera</taxon>
        <taxon>Paraneoptera</taxon>
        <taxon>Hemiptera</taxon>
        <taxon>Auchenorrhyncha</taxon>
        <taxon>Membracoidea</taxon>
        <taxon>Cicadellidae</taxon>
        <taxon>Cicadellinae</taxon>
        <taxon>Cicadellini</taxon>
        <taxon>Graphocephala</taxon>
    </lineage>
</organism>
<evidence type="ECO:0000256" key="1">
    <source>
        <dbReference type="SAM" id="SignalP"/>
    </source>
</evidence>
<dbReference type="EMBL" id="GEBQ01024311">
    <property type="protein sequence ID" value="JAT15666.1"/>
    <property type="molecule type" value="Transcribed_RNA"/>
</dbReference>
<accession>A0A1B6KW28</accession>